<feature type="domain" description="Card1 CARF" evidence="2">
    <location>
        <begin position="5"/>
        <end position="147"/>
    </location>
</feature>
<dbReference type="Pfam" id="PF23400">
    <property type="entry name" value="CARF_Card1"/>
    <property type="match status" value="1"/>
</dbReference>
<name>A0A1G5X1U9_9BACT</name>
<dbReference type="AlphaFoldDB" id="A0A1G5X1U9"/>
<reference evidence="4" key="1">
    <citation type="submission" date="2016-10" db="EMBL/GenBank/DDBJ databases">
        <authorList>
            <person name="Varghese N."/>
            <person name="Submissions S."/>
        </authorList>
    </citation>
    <scope>NUCLEOTIDE SEQUENCE [LARGE SCALE GENOMIC DNA]</scope>
    <source>
        <strain evidence="4">DSM 22703</strain>
    </source>
</reference>
<dbReference type="Gene3D" id="3.40.50.10770">
    <property type="entry name" value="Hypothetical protein VC1899 like domain (Restriction endonuclease-like)"/>
    <property type="match status" value="1"/>
</dbReference>
<dbReference type="Pfam" id="PF09002">
    <property type="entry name" value="Card1_endonuc"/>
    <property type="match status" value="1"/>
</dbReference>
<evidence type="ECO:0000313" key="4">
    <source>
        <dbReference type="Proteomes" id="UP000198756"/>
    </source>
</evidence>
<gene>
    <name evidence="3" type="ORF">SAMN03080617_01516</name>
</gene>
<dbReference type="GO" id="GO:0003676">
    <property type="term" value="F:nucleic acid binding"/>
    <property type="evidence" value="ECO:0007669"/>
    <property type="project" value="InterPro"/>
</dbReference>
<organism evidence="3 4">
    <name type="scientific">Algoriphagus alkaliphilus</name>
    <dbReference type="NCBI Taxonomy" id="279824"/>
    <lineage>
        <taxon>Bacteria</taxon>
        <taxon>Pseudomonadati</taxon>
        <taxon>Bacteroidota</taxon>
        <taxon>Cytophagia</taxon>
        <taxon>Cytophagales</taxon>
        <taxon>Cyclobacteriaceae</taxon>
        <taxon>Algoriphagus</taxon>
    </lineage>
</organism>
<evidence type="ECO:0000259" key="1">
    <source>
        <dbReference type="Pfam" id="PF09002"/>
    </source>
</evidence>
<dbReference type="STRING" id="279824.SAMN03080617_01516"/>
<evidence type="ECO:0008006" key="5">
    <source>
        <dbReference type="Google" id="ProtNLM"/>
    </source>
</evidence>
<feature type="domain" description="Card1 endonuclease" evidence="1">
    <location>
        <begin position="243"/>
        <end position="371"/>
    </location>
</feature>
<evidence type="ECO:0000259" key="2">
    <source>
        <dbReference type="Pfam" id="PF23400"/>
    </source>
</evidence>
<dbReference type="InterPro" id="IPR056339">
    <property type="entry name" value="CARF_Card1"/>
</dbReference>
<sequence>MSRTILVSLISDQAIPNVLFIKEMPEVDTYLFISSPDMERKGISEKIRLACIEKVKEFEIIEVDEYNLKLFDQKIEEKIKIENETKIYLNITGGTKIMALGAFSYFGKFPNANVFYLDGGRNQFRQILPPIDQNIIPHTYKIDLATYLIANGVRDGANKNYEQKDILKRNQTIKDFETSQKILNVFLNNRNHKIYESIKFLHINELREKQLKLDEYPAFNNHYAELIRFGFEPINKSKGWLSKKETKYLTGDWFEEYILFIIKKLFNFDGPEIAMGIHIYREGTPNEIDILFTHKNSLYYIECKSSISIDGQINNNLYNDTLYKTAALKKDFGLYVNTYLFCTDDLTQLNENQKNRAKYLGINLVGAEYLKDESKLKKLFKLEK</sequence>
<proteinExistence type="predicted"/>
<protein>
    <recommendedName>
        <fullName evidence="5">DUF1887 family protein</fullName>
    </recommendedName>
</protein>
<dbReference type="InterPro" id="IPR011335">
    <property type="entry name" value="Restrct_endonuc-II-like"/>
</dbReference>
<dbReference type="InterPro" id="IPR015093">
    <property type="entry name" value="Card1_endonucl_dom"/>
</dbReference>
<dbReference type="OrthoDB" id="9785117at2"/>
<dbReference type="RefSeq" id="WP_092729334.1">
    <property type="nucleotide sequence ID" value="NZ_FMXE01000008.1"/>
</dbReference>
<dbReference type="Proteomes" id="UP000198756">
    <property type="component" value="Unassembled WGS sequence"/>
</dbReference>
<dbReference type="InterPro" id="IPR011856">
    <property type="entry name" value="tRNA_endonuc-like_dom_sf"/>
</dbReference>
<dbReference type="EMBL" id="FMXE01000008">
    <property type="protein sequence ID" value="SDA64389.1"/>
    <property type="molecule type" value="Genomic_DNA"/>
</dbReference>
<evidence type="ECO:0000313" key="3">
    <source>
        <dbReference type="EMBL" id="SDA64389.1"/>
    </source>
</evidence>
<accession>A0A1G5X1U9</accession>
<keyword evidence="4" id="KW-1185">Reference proteome</keyword>
<dbReference type="Gene3D" id="3.40.1350.10">
    <property type="match status" value="1"/>
</dbReference>
<dbReference type="SUPFAM" id="SSF52980">
    <property type="entry name" value="Restriction endonuclease-like"/>
    <property type="match status" value="1"/>
</dbReference>